<proteinExistence type="predicted"/>
<evidence type="ECO:0000313" key="1">
    <source>
        <dbReference type="EMBL" id="KAJ6380835.1"/>
    </source>
</evidence>
<sequence length="101" mass="11283">MAEMQLNEIRVDPLTNRLEDPVGNRPEQGSTMAMPEIQGAEHSIHFSPLFGILVAGVIFVSKMVASLVEPDRSFVRGLLFCQVAELLLENKVIWAIEKFDT</sequence>
<protein>
    <submittedName>
        <fullName evidence="1">Uncharacterized protein</fullName>
    </submittedName>
</protein>
<reference evidence="1" key="2">
    <citation type="journal article" date="2023" name="Int. J. Mol. Sci.">
        <title>De Novo Assembly and Annotation of 11 Diverse Shrub Willow (Salix) Genomes Reveals Novel Gene Organization in Sex-Linked Regions.</title>
        <authorList>
            <person name="Hyden B."/>
            <person name="Feng K."/>
            <person name="Yates T.B."/>
            <person name="Jawdy S."/>
            <person name="Cereghino C."/>
            <person name="Smart L.B."/>
            <person name="Muchero W."/>
        </authorList>
    </citation>
    <scope>NUCLEOTIDE SEQUENCE</scope>
    <source>
        <tissue evidence="1">Shoot tip</tissue>
    </source>
</reference>
<name>A0ABQ9BCP9_9ROSI</name>
<dbReference type="Proteomes" id="UP001141253">
    <property type="component" value="Chromosome 6"/>
</dbReference>
<organism evidence="1 2">
    <name type="scientific">Salix suchowensis</name>
    <dbReference type="NCBI Taxonomy" id="1278906"/>
    <lineage>
        <taxon>Eukaryota</taxon>
        <taxon>Viridiplantae</taxon>
        <taxon>Streptophyta</taxon>
        <taxon>Embryophyta</taxon>
        <taxon>Tracheophyta</taxon>
        <taxon>Spermatophyta</taxon>
        <taxon>Magnoliopsida</taxon>
        <taxon>eudicotyledons</taxon>
        <taxon>Gunneridae</taxon>
        <taxon>Pentapetalae</taxon>
        <taxon>rosids</taxon>
        <taxon>fabids</taxon>
        <taxon>Malpighiales</taxon>
        <taxon>Salicaceae</taxon>
        <taxon>Saliceae</taxon>
        <taxon>Salix</taxon>
    </lineage>
</organism>
<comment type="caution">
    <text evidence="1">The sequence shown here is derived from an EMBL/GenBank/DDBJ whole genome shotgun (WGS) entry which is preliminary data.</text>
</comment>
<gene>
    <name evidence="1" type="ORF">OIU77_029685</name>
</gene>
<keyword evidence="2" id="KW-1185">Reference proteome</keyword>
<dbReference type="EMBL" id="JAPFFI010000009">
    <property type="protein sequence ID" value="KAJ6380835.1"/>
    <property type="molecule type" value="Genomic_DNA"/>
</dbReference>
<evidence type="ECO:0000313" key="2">
    <source>
        <dbReference type="Proteomes" id="UP001141253"/>
    </source>
</evidence>
<accession>A0ABQ9BCP9</accession>
<reference evidence="1" key="1">
    <citation type="submission" date="2022-10" db="EMBL/GenBank/DDBJ databases">
        <authorList>
            <person name="Hyden B.L."/>
            <person name="Feng K."/>
            <person name="Yates T."/>
            <person name="Jawdy S."/>
            <person name="Smart L.B."/>
            <person name="Muchero W."/>
        </authorList>
    </citation>
    <scope>NUCLEOTIDE SEQUENCE</scope>
    <source>
        <tissue evidence="1">Shoot tip</tissue>
    </source>
</reference>